<evidence type="ECO:0000256" key="2">
    <source>
        <dbReference type="ARBA" id="ARBA00006671"/>
    </source>
</evidence>
<reference evidence="7 8" key="1">
    <citation type="submission" date="2018-10" db="EMBL/GenBank/DDBJ databases">
        <title>Horizontal transference of carbapenem resistance between Klebsiella pneumoniae and Kluyvera ascorbata during abdominal infection: a case report.</title>
        <authorList>
            <person name="Raro O.H.F."/>
            <person name="Lima-Morales D."/>
            <person name="Barth A.L."/>
            <person name="Paim T.G.S."/>
            <person name="Mott M.P."/>
            <person name="Riche C.V.W."/>
            <person name="Teixeira U.F."/>
            <person name="Waechter F."/>
            <person name="Dias C.A.G."/>
        </authorList>
    </citation>
    <scope>NUCLEOTIDE SEQUENCE [LARGE SCALE GENOMIC DNA]</scope>
    <source>
        <strain evidence="7 8">OT2</strain>
    </source>
</reference>
<proteinExistence type="inferred from homology"/>
<dbReference type="GO" id="GO:0009289">
    <property type="term" value="C:pilus"/>
    <property type="evidence" value="ECO:0007669"/>
    <property type="project" value="UniProtKB-SubCell"/>
</dbReference>
<dbReference type="OrthoDB" id="6555787at2"/>
<dbReference type="SUPFAM" id="SSF49401">
    <property type="entry name" value="Bacterial adhesins"/>
    <property type="match status" value="1"/>
</dbReference>
<dbReference type="GO" id="GO:0043709">
    <property type="term" value="P:cell adhesion involved in single-species biofilm formation"/>
    <property type="evidence" value="ECO:0007669"/>
    <property type="project" value="TreeGrafter"/>
</dbReference>
<name>A0A3N2S8N5_9ENTR</name>
<feature type="domain" description="Fimbrial-type adhesion" evidence="6">
    <location>
        <begin position="29"/>
        <end position="194"/>
    </location>
</feature>
<evidence type="ECO:0000256" key="1">
    <source>
        <dbReference type="ARBA" id="ARBA00004561"/>
    </source>
</evidence>
<evidence type="ECO:0000259" key="6">
    <source>
        <dbReference type="Pfam" id="PF00419"/>
    </source>
</evidence>
<dbReference type="Gene3D" id="2.60.40.1090">
    <property type="entry name" value="Fimbrial-type adhesion domain"/>
    <property type="match status" value="1"/>
</dbReference>
<dbReference type="EMBL" id="RHFN01000005">
    <property type="protein sequence ID" value="ROU16047.1"/>
    <property type="molecule type" value="Genomic_DNA"/>
</dbReference>
<evidence type="ECO:0000256" key="4">
    <source>
        <dbReference type="ARBA" id="ARBA00023263"/>
    </source>
</evidence>
<comment type="caution">
    <text evidence="7">The sequence shown here is derived from an EMBL/GenBank/DDBJ whole genome shotgun (WGS) entry which is preliminary data.</text>
</comment>
<feature type="signal peptide" evidence="5">
    <location>
        <begin position="1"/>
        <end position="23"/>
    </location>
</feature>
<evidence type="ECO:0000256" key="3">
    <source>
        <dbReference type="ARBA" id="ARBA00022729"/>
    </source>
</evidence>
<gene>
    <name evidence="7" type="ORF">EB837_06975</name>
</gene>
<dbReference type="Pfam" id="PF00419">
    <property type="entry name" value="Fimbrial"/>
    <property type="match status" value="1"/>
</dbReference>
<dbReference type="InterPro" id="IPR000259">
    <property type="entry name" value="Adhesion_dom_fimbrial"/>
</dbReference>
<comment type="similarity">
    <text evidence="2">Belongs to the fimbrial protein family.</text>
</comment>
<feature type="chain" id="PRO_5018271374" evidence="5">
    <location>
        <begin position="24"/>
        <end position="194"/>
    </location>
</feature>
<comment type="subcellular location">
    <subcellularLocation>
        <location evidence="1">Fimbrium</location>
    </subcellularLocation>
</comment>
<protein>
    <submittedName>
        <fullName evidence="7">Fimbrial protein</fullName>
    </submittedName>
</protein>
<evidence type="ECO:0000256" key="5">
    <source>
        <dbReference type="SAM" id="SignalP"/>
    </source>
</evidence>
<evidence type="ECO:0000313" key="8">
    <source>
        <dbReference type="Proteomes" id="UP000268051"/>
    </source>
</evidence>
<dbReference type="PANTHER" id="PTHR33420">
    <property type="entry name" value="FIMBRIAL SUBUNIT ELFA-RELATED"/>
    <property type="match status" value="1"/>
</dbReference>
<sequence>MFYKTTLATAFAVATIGSLSAQAADMGLITFDGAVTDTTCTITTNNGVDANNVTISLPVVQKTDVEGTTVDKGVGEKEFELKLTNCPDGQATASATFTSQQFADLTNGTLKSDPTVAGHANNVNLALYNNASADKTRINIGLAGNNTQAADTSTGEGTLSYRVAYVPSADWVKGTNDITAGSVNSNVTFTMTYQ</sequence>
<dbReference type="InterPro" id="IPR050263">
    <property type="entry name" value="Bact_Fimbrial_Adh_Pro"/>
</dbReference>
<dbReference type="RefSeq" id="WP_123650788.1">
    <property type="nucleotide sequence ID" value="NZ_RHFN01000005.1"/>
</dbReference>
<evidence type="ECO:0000313" key="7">
    <source>
        <dbReference type="EMBL" id="ROU16047.1"/>
    </source>
</evidence>
<dbReference type="PANTHER" id="PTHR33420:SF3">
    <property type="entry name" value="FIMBRIAL SUBUNIT ELFA"/>
    <property type="match status" value="1"/>
</dbReference>
<dbReference type="InterPro" id="IPR036937">
    <property type="entry name" value="Adhesion_dom_fimbrial_sf"/>
</dbReference>
<dbReference type="AlphaFoldDB" id="A0A3N2S8N5"/>
<keyword evidence="4" id="KW-0281">Fimbrium</keyword>
<accession>A0A3N2S8N5</accession>
<keyword evidence="3 5" id="KW-0732">Signal</keyword>
<organism evidence="7 8">
    <name type="scientific">Kluyvera ascorbata</name>
    <dbReference type="NCBI Taxonomy" id="51288"/>
    <lineage>
        <taxon>Bacteria</taxon>
        <taxon>Pseudomonadati</taxon>
        <taxon>Pseudomonadota</taxon>
        <taxon>Gammaproteobacteria</taxon>
        <taxon>Enterobacterales</taxon>
        <taxon>Enterobacteriaceae</taxon>
        <taxon>Kluyvera</taxon>
    </lineage>
</organism>
<dbReference type="InterPro" id="IPR008966">
    <property type="entry name" value="Adhesion_dom_sf"/>
</dbReference>
<dbReference type="Proteomes" id="UP000268051">
    <property type="component" value="Unassembled WGS sequence"/>
</dbReference>